<keyword evidence="2" id="KW-1185">Reference proteome</keyword>
<accession>A0A0L7R921</accession>
<protein>
    <submittedName>
        <fullName evidence="1">Uncharacterized protein</fullName>
    </submittedName>
</protein>
<reference evidence="1 2" key="1">
    <citation type="submission" date="2015-07" db="EMBL/GenBank/DDBJ databases">
        <title>The genome of Habropoda laboriosa.</title>
        <authorList>
            <person name="Pan H."/>
            <person name="Kapheim K."/>
        </authorList>
    </citation>
    <scope>NUCLEOTIDE SEQUENCE [LARGE SCALE GENOMIC DNA]</scope>
    <source>
        <strain evidence="1">0110345459</strain>
    </source>
</reference>
<dbReference type="EMBL" id="KQ414631">
    <property type="protein sequence ID" value="KOC67286.1"/>
    <property type="molecule type" value="Genomic_DNA"/>
</dbReference>
<proteinExistence type="predicted"/>
<evidence type="ECO:0000313" key="1">
    <source>
        <dbReference type="EMBL" id="KOC67286.1"/>
    </source>
</evidence>
<evidence type="ECO:0000313" key="2">
    <source>
        <dbReference type="Proteomes" id="UP000053825"/>
    </source>
</evidence>
<dbReference type="AlphaFoldDB" id="A0A0L7R921"/>
<dbReference type="Proteomes" id="UP000053825">
    <property type="component" value="Unassembled WGS sequence"/>
</dbReference>
<gene>
    <name evidence="1" type="ORF">WH47_00156</name>
</gene>
<organism evidence="1 2">
    <name type="scientific">Habropoda laboriosa</name>
    <dbReference type="NCBI Taxonomy" id="597456"/>
    <lineage>
        <taxon>Eukaryota</taxon>
        <taxon>Metazoa</taxon>
        <taxon>Ecdysozoa</taxon>
        <taxon>Arthropoda</taxon>
        <taxon>Hexapoda</taxon>
        <taxon>Insecta</taxon>
        <taxon>Pterygota</taxon>
        <taxon>Neoptera</taxon>
        <taxon>Endopterygota</taxon>
        <taxon>Hymenoptera</taxon>
        <taxon>Apocrita</taxon>
        <taxon>Aculeata</taxon>
        <taxon>Apoidea</taxon>
        <taxon>Anthophila</taxon>
        <taxon>Apidae</taxon>
        <taxon>Habropoda</taxon>
    </lineage>
</organism>
<name>A0A0L7R921_9HYME</name>
<sequence>MSAQCASPRRPLFIPPDVEKFDFEPTRSNLLRIGASIDDRVRYYGPETRGQLADFFEDLEVILWLSHRRN</sequence>